<dbReference type="Gene3D" id="3.90.770.10">
    <property type="entry name" value="3-hydroxy-3-methylglutaryl-coenzyme A Reductase, Chain A, domain 2"/>
    <property type="match status" value="1"/>
</dbReference>
<dbReference type="Gene3D" id="3.30.70.420">
    <property type="entry name" value="Hydroxymethylglutaryl-CoA reductase, class I/II, NAD/NADP-binding domain"/>
    <property type="match status" value="1"/>
</dbReference>
<sequence>MKEQQWPHRNHPAAIARRQEVLRARTGWQEEDERIFRWSVPTEGLAPFQECLTGEMVLPVGVVGPLEVELGRYHMEPDGRLVEEGRTRESVFIPLAHTEGGLSASMLRGMRAASAAGGIRTYVLGDRMTRDSAFVFAEPRQAVALAAWAKATAPDLIAWINDPDNPLRQERDAGGRRLLSAHARLHEIESRVVGPVCHLLYRFTTGDACGPNMITRNSYVLNREIAARIAPLGLEPRHIFLEANLGGDKKPSYAYYAGGHGKTVVAETVLPVEVIARQLHVGPEDLERLEWTGIHGAHASGMQSFGFTPASAVAAIFAATGQDLGMVGTSSMAHGTLNRTPDGGIAFSIELGGVEVGTVGGGTGLPHARSYLRLMGCEGPGSAYRLAQLVGAAVLALEISASASMASHGSENFFRAHWQRGGVR</sequence>
<gene>
    <name evidence="3" type="ORF">R50_2653</name>
</gene>
<dbReference type="GO" id="GO:0015936">
    <property type="term" value="P:coenzyme A metabolic process"/>
    <property type="evidence" value="ECO:0007669"/>
    <property type="project" value="InterPro"/>
</dbReference>
<proteinExistence type="inferred from homology"/>
<evidence type="ECO:0000256" key="1">
    <source>
        <dbReference type="ARBA" id="ARBA00007661"/>
    </source>
</evidence>
<dbReference type="InterPro" id="IPR023076">
    <property type="entry name" value="HMG_CoA_Rdtase_CS"/>
</dbReference>
<dbReference type="PRINTS" id="PR00071">
    <property type="entry name" value="HMGCOARDTASE"/>
</dbReference>
<dbReference type="Proteomes" id="UP000503399">
    <property type="component" value="Chromosome"/>
</dbReference>
<dbReference type="PROSITE" id="PS50065">
    <property type="entry name" value="HMG_COA_REDUCTASE_4"/>
    <property type="match status" value="1"/>
</dbReference>
<organism evidence="3 4">
    <name type="scientific">Candidatus Hydrogenisulfobacillus filiaventi</name>
    <dbReference type="NCBI Taxonomy" id="2707344"/>
    <lineage>
        <taxon>Bacteria</taxon>
        <taxon>Bacillati</taxon>
        <taxon>Bacillota</taxon>
        <taxon>Clostridia</taxon>
        <taxon>Eubacteriales</taxon>
        <taxon>Clostridiales Family XVII. Incertae Sedis</taxon>
        <taxon>Candidatus Hydrogenisulfobacillus</taxon>
    </lineage>
</organism>
<dbReference type="AlphaFoldDB" id="A0A6F8ZL03"/>
<dbReference type="PROSITE" id="PS00318">
    <property type="entry name" value="HMG_COA_REDUCTASE_2"/>
    <property type="match status" value="1"/>
</dbReference>
<dbReference type="PANTHER" id="PTHR10572">
    <property type="entry name" value="3-HYDROXY-3-METHYLGLUTARYL-COENZYME A REDUCTASE"/>
    <property type="match status" value="1"/>
</dbReference>
<protein>
    <submittedName>
        <fullName evidence="3">Hydroxymethylglutaryl-CoA reductase</fullName>
        <ecNumber evidence="3">1.1.1.34</ecNumber>
    </submittedName>
</protein>
<keyword evidence="4" id="KW-1185">Reference proteome</keyword>
<comment type="similarity">
    <text evidence="1">Belongs to the HMG-CoA reductase family.</text>
</comment>
<dbReference type="KEGG" id="hfv:R50_2653"/>
<dbReference type="EMBL" id="LR778114">
    <property type="protein sequence ID" value="CAB1130145.1"/>
    <property type="molecule type" value="Genomic_DNA"/>
</dbReference>
<dbReference type="InterPro" id="IPR009029">
    <property type="entry name" value="HMG_CoA_Rdtase_sub-bd_dom_sf"/>
</dbReference>
<dbReference type="GO" id="GO:0004420">
    <property type="term" value="F:hydroxymethylglutaryl-CoA reductase (NADPH) activity"/>
    <property type="evidence" value="ECO:0007669"/>
    <property type="project" value="UniProtKB-EC"/>
</dbReference>
<name>A0A6F8ZL03_9FIRM</name>
<reference evidence="3 4" key="1">
    <citation type="submission" date="2020-02" db="EMBL/GenBank/DDBJ databases">
        <authorList>
            <person name="Hogendoorn C."/>
        </authorList>
    </citation>
    <scope>NUCLEOTIDE SEQUENCE [LARGE SCALE GENOMIC DNA]</scope>
    <source>
        <strain evidence="3">R501</strain>
    </source>
</reference>
<evidence type="ECO:0000313" key="3">
    <source>
        <dbReference type="EMBL" id="CAB1130145.1"/>
    </source>
</evidence>
<accession>A0A6F8ZL03</accession>
<dbReference type="PANTHER" id="PTHR10572:SF24">
    <property type="entry name" value="3-HYDROXY-3-METHYLGLUTARYL-COENZYME A REDUCTASE"/>
    <property type="match status" value="1"/>
</dbReference>
<keyword evidence="2 3" id="KW-0560">Oxidoreductase</keyword>
<evidence type="ECO:0000313" key="4">
    <source>
        <dbReference type="Proteomes" id="UP000503399"/>
    </source>
</evidence>
<dbReference type="SUPFAM" id="SSF55035">
    <property type="entry name" value="NAD-binding domain of HMG-CoA reductase"/>
    <property type="match status" value="1"/>
</dbReference>
<dbReference type="Pfam" id="PF00368">
    <property type="entry name" value="HMG-CoA_red"/>
    <property type="match status" value="1"/>
</dbReference>
<dbReference type="EC" id="1.1.1.34" evidence="3"/>
<dbReference type="InterPro" id="IPR023074">
    <property type="entry name" value="HMG_CoA_Rdtase_cat_sf"/>
</dbReference>
<dbReference type="InterPro" id="IPR002202">
    <property type="entry name" value="HMG_CoA_Rdtase"/>
</dbReference>
<evidence type="ECO:0000256" key="2">
    <source>
        <dbReference type="ARBA" id="ARBA00023002"/>
    </source>
</evidence>
<dbReference type="SUPFAM" id="SSF56542">
    <property type="entry name" value="Substrate-binding domain of HMG-CoA reductase"/>
    <property type="match status" value="1"/>
</dbReference>
<dbReference type="InterPro" id="IPR009023">
    <property type="entry name" value="HMG_CoA_Rdtase_NAD(P)-bd_sf"/>
</dbReference>